<evidence type="ECO:0000313" key="13">
    <source>
        <dbReference type="EMBL" id="KAK1786445.1"/>
    </source>
</evidence>
<keyword evidence="5 11" id="KW-1133">Transmembrane helix</keyword>
<sequence>MEGEHRLGTPEATCCSLHLSTPEATCCSLHLSTPEATCCSLKLSTPEATCCSLHLSTPEATCCSLHLSTPEATCCSLKLSTPEATCCSLHLSTPEATCCSLHLSTPEATCCSLKLSTPEATCCSLHLSTPEVTCCSLHLSTPEATCCSLNFSTPEATCHLLNFSKQTRWMSAFNHIGAQWNVWMPRDISAMTNSCVVIPCTFMYPASIRPYRGIHGIWYFGQPYPQLFPPVVYKSRTEIVHESYKGRTRLLGDLLQKNCTLQISNIGAEHSGRYYFRADLGGANIYTYPDFTELKVLDQPNIDVPEEIVTDESLDLTCYAPDNCPEMSPEIHWMYTDYLPDPLFTTDFVEEGNTAVMSSTLTFTPRPMHNGQLLGCRVHYPNTTFFYERLISLDVKYAPRKVWVNVSQEVMEGNSVVLHCDVDSNPPPRISWHFKDEELMSDIASNASLYLESLTPEQEGVYTCVGDNGYGVMNTSLYLAVRYPPREPWVNGSLTVLEGTSLALHCGTQGNPAPTLTWLKDGELVGTITADEVSVLELLEIRPQADGTYRCLAENEHGRASTSLNITVECELGRFLYLNIIVECELGRFLYLNITVECELGRFLYLNITMECELGRFLYLNITVECELGRLLYLNITVECELGRLLYLNITVQFAPILLDDSKCTIVREGVQCVCIASGNPEPSIEFYLPDLNITINETNGRFNYYTHSDGYTSTGMIKLRDKGERGNNGGTAVHVHCSITNMYGTETIRLELQQEKKYMMAVIVGTIGGVAVIAFIIAAVRYVGQNNKKENSNPGQDVGSKVENPSMFYSAVKKDKQSLRKKVLKTELLGSKFNSILEESTGDDSDYQPVGSMAGLERQELNYAALEFMRGRPREGGLGRGDDGSDYTEIKAK</sequence>
<evidence type="ECO:0000256" key="2">
    <source>
        <dbReference type="ARBA" id="ARBA00022692"/>
    </source>
</evidence>
<dbReference type="InterPro" id="IPR013098">
    <property type="entry name" value="Ig_I-set"/>
</dbReference>
<evidence type="ECO:0000256" key="10">
    <source>
        <dbReference type="SAM" id="MobiDB-lite"/>
    </source>
</evidence>
<evidence type="ECO:0000256" key="8">
    <source>
        <dbReference type="ARBA" id="ARBA00023319"/>
    </source>
</evidence>
<evidence type="ECO:0000256" key="9">
    <source>
        <dbReference type="ARBA" id="ARBA00038361"/>
    </source>
</evidence>
<dbReference type="Gene3D" id="2.60.40.10">
    <property type="entry name" value="Immunoglobulins"/>
    <property type="match status" value="5"/>
</dbReference>
<dbReference type="CDD" id="cd20987">
    <property type="entry name" value="IgC2_CD33_d2_like"/>
    <property type="match status" value="1"/>
</dbReference>
<evidence type="ECO:0000259" key="12">
    <source>
        <dbReference type="PROSITE" id="PS50835"/>
    </source>
</evidence>
<dbReference type="PANTHER" id="PTHR12035:SF107">
    <property type="entry name" value="MYELIN-ASSOCIATED GLYCOPROTEIN"/>
    <property type="match status" value="1"/>
</dbReference>
<evidence type="ECO:0000256" key="7">
    <source>
        <dbReference type="ARBA" id="ARBA00023157"/>
    </source>
</evidence>
<keyword evidence="3" id="KW-0430">Lectin</keyword>
<keyword evidence="6 11" id="KW-0472">Membrane</keyword>
<evidence type="ECO:0000256" key="5">
    <source>
        <dbReference type="ARBA" id="ARBA00022989"/>
    </source>
</evidence>
<feature type="domain" description="Ig-like" evidence="12">
    <location>
        <begin position="289"/>
        <end position="392"/>
    </location>
</feature>
<dbReference type="GO" id="GO:0030246">
    <property type="term" value="F:carbohydrate binding"/>
    <property type="evidence" value="ECO:0007669"/>
    <property type="project" value="UniProtKB-KW"/>
</dbReference>
<evidence type="ECO:0000256" key="4">
    <source>
        <dbReference type="ARBA" id="ARBA00022889"/>
    </source>
</evidence>
<comment type="subcellular location">
    <subcellularLocation>
        <location evidence="1">Membrane</location>
        <topology evidence="1">Single-pass type I membrane protein</topology>
    </subcellularLocation>
</comment>
<protein>
    <recommendedName>
        <fullName evidence="12">Ig-like domain-containing protein</fullName>
    </recommendedName>
</protein>
<dbReference type="EMBL" id="JAROKS010000025">
    <property type="protein sequence ID" value="KAK1786445.1"/>
    <property type="molecule type" value="Genomic_DNA"/>
</dbReference>
<dbReference type="CDD" id="cd05712">
    <property type="entry name" value="IgV_CD33"/>
    <property type="match status" value="1"/>
</dbReference>
<comment type="caution">
    <text evidence="13">The sequence shown here is derived from an EMBL/GenBank/DDBJ whole genome shotgun (WGS) entry which is preliminary data.</text>
</comment>
<dbReference type="InterPro" id="IPR013106">
    <property type="entry name" value="Ig_V-set"/>
</dbReference>
<evidence type="ECO:0000256" key="3">
    <source>
        <dbReference type="ARBA" id="ARBA00022734"/>
    </source>
</evidence>
<name>A0AAD8YSH9_9TELE</name>
<feature type="transmembrane region" description="Helical" evidence="11">
    <location>
        <begin position="759"/>
        <end position="781"/>
    </location>
</feature>
<accession>A0AAD8YSH9</accession>
<feature type="region of interest" description="Disordered" evidence="10">
    <location>
        <begin position="873"/>
        <end position="894"/>
    </location>
</feature>
<evidence type="ECO:0000256" key="6">
    <source>
        <dbReference type="ARBA" id="ARBA00023136"/>
    </source>
</evidence>
<comment type="similarity">
    <text evidence="9">Belongs to the immunoglobulin superfamily. SIGLEC (sialic acid binding Ig-like lectin) family.</text>
</comment>
<keyword evidence="4" id="KW-0130">Cell adhesion</keyword>
<dbReference type="GO" id="GO:0007155">
    <property type="term" value="P:cell adhesion"/>
    <property type="evidence" value="ECO:0007669"/>
    <property type="project" value="UniProtKB-KW"/>
</dbReference>
<dbReference type="InterPro" id="IPR007110">
    <property type="entry name" value="Ig-like_dom"/>
</dbReference>
<keyword evidence="14" id="KW-1185">Reference proteome</keyword>
<evidence type="ECO:0000256" key="11">
    <source>
        <dbReference type="SAM" id="Phobius"/>
    </source>
</evidence>
<dbReference type="AlphaFoldDB" id="A0AAD8YSH9"/>
<dbReference type="Pfam" id="PF08205">
    <property type="entry name" value="C2-set_2"/>
    <property type="match status" value="1"/>
</dbReference>
<keyword evidence="8" id="KW-0393">Immunoglobulin domain</keyword>
<dbReference type="GO" id="GO:0033691">
    <property type="term" value="F:sialic acid binding"/>
    <property type="evidence" value="ECO:0007669"/>
    <property type="project" value="TreeGrafter"/>
</dbReference>
<dbReference type="InterPro" id="IPR003599">
    <property type="entry name" value="Ig_sub"/>
</dbReference>
<proteinExistence type="inferred from homology"/>
<dbReference type="InterPro" id="IPR036179">
    <property type="entry name" value="Ig-like_dom_sf"/>
</dbReference>
<organism evidence="13 14">
    <name type="scientific">Electrophorus voltai</name>
    <dbReference type="NCBI Taxonomy" id="2609070"/>
    <lineage>
        <taxon>Eukaryota</taxon>
        <taxon>Metazoa</taxon>
        <taxon>Chordata</taxon>
        <taxon>Craniata</taxon>
        <taxon>Vertebrata</taxon>
        <taxon>Euteleostomi</taxon>
        <taxon>Actinopterygii</taxon>
        <taxon>Neopterygii</taxon>
        <taxon>Teleostei</taxon>
        <taxon>Ostariophysi</taxon>
        <taxon>Gymnotiformes</taxon>
        <taxon>Gymnotoidei</taxon>
        <taxon>Gymnotidae</taxon>
        <taxon>Electrophorus</taxon>
    </lineage>
</organism>
<keyword evidence="7" id="KW-1015">Disulfide bond</keyword>
<dbReference type="GO" id="GO:0005886">
    <property type="term" value="C:plasma membrane"/>
    <property type="evidence" value="ECO:0007669"/>
    <property type="project" value="TreeGrafter"/>
</dbReference>
<feature type="domain" description="Ig-like" evidence="12">
    <location>
        <begin position="399"/>
        <end position="480"/>
    </location>
</feature>
<dbReference type="SMART" id="SM00409">
    <property type="entry name" value="IG"/>
    <property type="match status" value="3"/>
</dbReference>
<dbReference type="InterPro" id="IPR013162">
    <property type="entry name" value="CD80_C2-set"/>
</dbReference>
<dbReference type="Pfam" id="PF13927">
    <property type="entry name" value="Ig_3"/>
    <property type="match status" value="1"/>
</dbReference>
<dbReference type="InterPro" id="IPR003598">
    <property type="entry name" value="Ig_sub2"/>
</dbReference>
<dbReference type="Pfam" id="PF07686">
    <property type="entry name" value="V-set"/>
    <property type="match status" value="1"/>
</dbReference>
<feature type="domain" description="Ig-like" evidence="12">
    <location>
        <begin position="485"/>
        <end position="567"/>
    </location>
</feature>
<reference evidence="13" key="1">
    <citation type="submission" date="2023-03" db="EMBL/GenBank/DDBJ databases">
        <title>Electrophorus voltai genome.</title>
        <authorList>
            <person name="Bian C."/>
        </authorList>
    </citation>
    <scope>NUCLEOTIDE SEQUENCE</scope>
    <source>
        <strain evidence="13">CB-2022</strain>
        <tissue evidence="13">Muscle</tissue>
    </source>
</reference>
<evidence type="ECO:0000313" key="14">
    <source>
        <dbReference type="Proteomes" id="UP001239994"/>
    </source>
</evidence>
<dbReference type="Pfam" id="PF07679">
    <property type="entry name" value="I-set"/>
    <property type="match status" value="1"/>
</dbReference>
<dbReference type="InterPro" id="IPR013783">
    <property type="entry name" value="Ig-like_fold"/>
</dbReference>
<keyword evidence="2 11" id="KW-0812">Transmembrane</keyword>
<dbReference type="InterPro" id="IPR051036">
    <property type="entry name" value="SIGLEC"/>
</dbReference>
<dbReference type="FunFam" id="2.60.40.10:FF:000032">
    <property type="entry name" value="palladin isoform X1"/>
    <property type="match status" value="1"/>
</dbReference>
<dbReference type="SMART" id="SM00408">
    <property type="entry name" value="IGc2"/>
    <property type="match status" value="2"/>
</dbReference>
<dbReference type="SUPFAM" id="SSF48726">
    <property type="entry name" value="Immunoglobulin"/>
    <property type="match status" value="4"/>
</dbReference>
<dbReference type="PANTHER" id="PTHR12035">
    <property type="entry name" value="SIALIC ACID BINDING IMMUNOGLOBULIN-LIKE LECTIN"/>
    <property type="match status" value="1"/>
</dbReference>
<evidence type="ECO:0000256" key="1">
    <source>
        <dbReference type="ARBA" id="ARBA00004479"/>
    </source>
</evidence>
<dbReference type="Proteomes" id="UP001239994">
    <property type="component" value="Unassembled WGS sequence"/>
</dbReference>
<dbReference type="PROSITE" id="PS50835">
    <property type="entry name" value="IG_LIKE"/>
    <property type="match status" value="3"/>
</dbReference>
<gene>
    <name evidence="13" type="ORF">P4O66_018137</name>
</gene>